<accession>A0A820LHE9</accession>
<gene>
    <name evidence="3" type="ORF">OTI717_LOCUS43712</name>
</gene>
<dbReference type="PROSITE" id="PS50095">
    <property type="entry name" value="PLAT"/>
    <property type="match status" value="1"/>
</dbReference>
<proteinExistence type="predicted"/>
<feature type="domain" description="PLAT" evidence="2">
    <location>
        <begin position="22"/>
        <end position="106"/>
    </location>
</feature>
<dbReference type="AlphaFoldDB" id="A0A820LHE9"/>
<comment type="caution">
    <text evidence="1">Lacks conserved residue(s) required for the propagation of feature annotation.</text>
</comment>
<comment type="caution">
    <text evidence="3">The sequence shown here is derived from an EMBL/GenBank/DDBJ whole genome shotgun (WGS) entry which is preliminary data.</text>
</comment>
<name>A0A820LHE9_9BILA</name>
<dbReference type="Gene3D" id="2.40.180.10">
    <property type="entry name" value="Catalase core domain"/>
    <property type="match status" value="1"/>
</dbReference>
<dbReference type="InterPro" id="IPR036392">
    <property type="entry name" value="PLAT/LH2_dom_sf"/>
</dbReference>
<dbReference type="EMBL" id="CAJOAX010065509">
    <property type="protein sequence ID" value="CAF4356402.1"/>
    <property type="molecule type" value="Genomic_DNA"/>
</dbReference>
<dbReference type="Pfam" id="PF01477">
    <property type="entry name" value="PLAT"/>
    <property type="match status" value="1"/>
</dbReference>
<dbReference type="PANTHER" id="PTHR45901">
    <property type="entry name" value="PROTEIN CBG12474"/>
    <property type="match status" value="1"/>
</dbReference>
<feature type="non-terminal residue" evidence="3">
    <location>
        <position position="1"/>
    </location>
</feature>
<dbReference type="InterPro" id="IPR001024">
    <property type="entry name" value="PLAT/LH2_dom"/>
</dbReference>
<feature type="non-terminal residue" evidence="3">
    <location>
        <position position="106"/>
    </location>
</feature>
<dbReference type="Proteomes" id="UP000663823">
    <property type="component" value="Unassembled WGS sequence"/>
</dbReference>
<dbReference type="SUPFAM" id="SSF49723">
    <property type="entry name" value="Lipase/lipooxygenase domain (PLAT/LH2 domain)"/>
    <property type="match status" value="1"/>
</dbReference>
<organism evidence="3 4">
    <name type="scientific">Rotaria sordida</name>
    <dbReference type="NCBI Taxonomy" id="392033"/>
    <lineage>
        <taxon>Eukaryota</taxon>
        <taxon>Metazoa</taxon>
        <taxon>Spiralia</taxon>
        <taxon>Gnathifera</taxon>
        <taxon>Rotifera</taxon>
        <taxon>Eurotatoria</taxon>
        <taxon>Bdelloidea</taxon>
        <taxon>Philodinida</taxon>
        <taxon>Philodinidae</taxon>
        <taxon>Rotaria</taxon>
    </lineage>
</organism>
<sequence length="106" mass="11833">ALSQQNTVITLDFYSLITAIATTYKISVITSNEFGSGTNANVYIIIFGENNDTGKVPLVTSKTYSDPFDRDHTDVFEIEAMDIGEPKKIKIGHDDSGFRPDWLLER</sequence>
<evidence type="ECO:0000313" key="3">
    <source>
        <dbReference type="EMBL" id="CAF4356402.1"/>
    </source>
</evidence>
<dbReference type="InterPro" id="IPR052970">
    <property type="entry name" value="Inner_ear_hair_cell_LOXHD"/>
</dbReference>
<evidence type="ECO:0000313" key="4">
    <source>
        <dbReference type="Proteomes" id="UP000663823"/>
    </source>
</evidence>
<evidence type="ECO:0000259" key="2">
    <source>
        <dbReference type="PROSITE" id="PS50095"/>
    </source>
</evidence>
<reference evidence="3" key="1">
    <citation type="submission" date="2021-02" db="EMBL/GenBank/DDBJ databases">
        <authorList>
            <person name="Nowell W R."/>
        </authorList>
    </citation>
    <scope>NUCLEOTIDE SEQUENCE</scope>
</reference>
<dbReference type="PANTHER" id="PTHR45901:SF3">
    <property type="entry name" value="LIPOXYGENASE HOMOLOGY DOMAIN-CONTAINING PROTEIN 1"/>
    <property type="match status" value="1"/>
</dbReference>
<protein>
    <recommendedName>
        <fullName evidence="2">PLAT domain-containing protein</fullName>
    </recommendedName>
</protein>
<evidence type="ECO:0000256" key="1">
    <source>
        <dbReference type="PROSITE-ProRule" id="PRU00152"/>
    </source>
</evidence>